<keyword evidence="3" id="KW-0963">Cytoplasm</keyword>
<dbReference type="Pfam" id="PF17187">
    <property type="entry name" value="Svf1_C"/>
    <property type="match status" value="1"/>
</dbReference>
<feature type="domain" description="Svf1-like N-terminal" evidence="4">
    <location>
        <begin position="42"/>
        <end position="195"/>
    </location>
</feature>
<proteinExistence type="inferred from homology"/>
<dbReference type="SUPFAM" id="SSF159245">
    <property type="entry name" value="AttH-like"/>
    <property type="match status" value="1"/>
</dbReference>
<protein>
    <submittedName>
        <fullName evidence="6">Oxidative stress survival, Svf1-like protein</fullName>
    </submittedName>
</protein>
<comment type="similarity">
    <text evidence="2">Belongs to the SVF1 family.</text>
</comment>
<dbReference type="PANTHER" id="PTHR47107">
    <property type="entry name" value="SVF1-LIKE PROTEIN YDR222W-RELATED"/>
    <property type="match status" value="1"/>
</dbReference>
<dbReference type="PANTHER" id="PTHR47107:SF1">
    <property type="entry name" value="CERAMIDE-BINDING PROTEIN SVF1-RELATED"/>
    <property type="match status" value="1"/>
</dbReference>
<dbReference type="InterPro" id="IPR033394">
    <property type="entry name" value="Svf1-like_C"/>
</dbReference>
<dbReference type="EMBL" id="KZ992428">
    <property type="protein sequence ID" value="RKP11046.1"/>
    <property type="molecule type" value="Genomic_DNA"/>
</dbReference>
<organism evidence="6 7">
    <name type="scientific">Thamnocephalis sphaerospora</name>
    <dbReference type="NCBI Taxonomy" id="78915"/>
    <lineage>
        <taxon>Eukaryota</taxon>
        <taxon>Fungi</taxon>
        <taxon>Fungi incertae sedis</taxon>
        <taxon>Zoopagomycota</taxon>
        <taxon>Zoopagomycotina</taxon>
        <taxon>Zoopagomycetes</taxon>
        <taxon>Zoopagales</taxon>
        <taxon>Sigmoideomycetaceae</taxon>
        <taxon>Thamnocephalis</taxon>
    </lineage>
</organism>
<feature type="domain" description="Svf1-like C-terminal" evidence="5">
    <location>
        <begin position="198"/>
        <end position="360"/>
    </location>
</feature>
<accession>A0A4P9XXE7</accession>
<dbReference type="InterPro" id="IPR013931">
    <property type="entry name" value="Svf1-like_N"/>
</dbReference>
<evidence type="ECO:0000256" key="1">
    <source>
        <dbReference type="ARBA" id="ARBA00004496"/>
    </source>
</evidence>
<dbReference type="GO" id="GO:0005737">
    <property type="term" value="C:cytoplasm"/>
    <property type="evidence" value="ECO:0007669"/>
    <property type="project" value="UniProtKB-SubCell"/>
</dbReference>
<comment type="subcellular location">
    <subcellularLocation>
        <location evidence="1">Cytoplasm</location>
    </subcellularLocation>
</comment>
<dbReference type="OrthoDB" id="2590239at2759"/>
<dbReference type="Pfam" id="PF08622">
    <property type="entry name" value="Svf1"/>
    <property type="match status" value="1"/>
</dbReference>
<evidence type="ECO:0000259" key="5">
    <source>
        <dbReference type="Pfam" id="PF17187"/>
    </source>
</evidence>
<dbReference type="Proteomes" id="UP000271241">
    <property type="component" value="Unassembled WGS sequence"/>
</dbReference>
<dbReference type="InterPro" id="IPR051385">
    <property type="entry name" value="Ceramide-binding_SVF1"/>
</dbReference>
<evidence type="ECO:0000313" key="6">
    <source>
        <dbReference type="EMBL" id="RKP11046.1"/>
    </source>
</evidence>
<gene>
    <name evidence="6" type="ORF">THASP1DRAFT_27145</name>
</gene>
<sequence>MPPTVDESTVTKASDLVDLAELAGELTADDLRWTTPPGSCSETQTVYLLTEDNALFFIQLAYANAGFGATVQTSFRYFHHPTKNNIFRTHSCYSSDFKLSSDRLSVNCKPISIQLNEARDEYTFLLEKGKERIRLQMKLVDRGYKLGKGRTYYGKDESASYVSHRWFPRNVCSGTAYVDGKEYSLKGHGTFIHAFSGMKPHLVASKWHMATFHSPRAAVNLIQFQTPPRHGSINVIQGSLVLDNKLLAVTVDNDVDVLDSELDPHTGYYPATHLRLRWRGRTLEDTPRALEISMEVHPTILCDRIDVLSELPWMVRKLVQALVAKPFVYEWHEPTKVQIRLDDELIEDDGHLLYECTFIS</sequence>
<dbReference type="GO" id="GO:0006979">
    <property type="term" value="P:response to oxidative stress"/>
    <property type="evidence" value="ECO:0007669"/>
    <property type="project" value="InterPro"/>
</dbReference>
<evidence type="ECO:0000256" key="3">
    <source>
        <dbReference type="ARBA" id="ARBA00022490"/>
    </source>
</evidence>
<reference evidence="7" key="1">
    <citation type="journal article" date="2018" name="Nat. Microbiol.">
        <title>Leveraging single-cell genomics to expand the fungal tree of life.</title>
        <authorList>
            <person name="Ahrendt S.R."/>
            <person name="Quandt C.A."/>
            <person name="Ciobanu D."/>
            <person name="Clum A."/>
            <person name="Salamov A."/>
            <person name="Andreopoulos B."/>
            <person name="Cheng J.F."/>
            <person name="Woyke T."/>
            <person name="Pelin A."/>
            <person name="Henrissat B."/>
            <person name="Reynolds N.K."/>
            <person name="Benny G.L."/>
            <person name="Smith M.E."/>
            <person name="James T.Y."/>
            <person name="Grigoriev I.V."/>
        </authorList>
    </citation>
    <scope>NUCLEOTIDE SEQUENCE [LARGE SCALE GENOMIC DNA]</scope>
    <source>
        <strain evidence="7">RSA 1356</strain>
    </source>
</reference>
<evidence type="ECO:0000259" key="4">
    <source>
        <dbReference type="Pfam" id="PF08622"/>
    </source>
</evidence>
<keyword evidence="7" id="KW-1185">Reference proteome</keyword>
<evidence type="ECO:0000256" key="2">
    <source>
        <dbReference type="ARBA" id="ARBA00009069"/>
    </source>
</evidence>
<name>A0A4P9XXE7_9FUNG</name>
<evidence type="ECO:0000313" key="7">
    <source>
        <dbReference type="Proteomes" id="UP000271241"/>
    </source>
</evidence>
<dbReference type="AlphaFoldDB" id="A0A4P9XXE7"/>